<dbReference type="Proteomes" id="UP000006868">
    <property type="component" value="Plasmid pSC2"/>
</dbReference>
<gene>
    <name evidence="2" type="ORF">PPSC2_27895</name>
</gene>
<dbReference type="HOGENOM" id="CLU_572177_0_0_9"/>
<evidence type="ECO:0000256" key="1">
    <source>
        <dbReference type="SAM" id="MobiDB-lite"/>
    </source>
</evidence>
<evidence type="ECO:0000313" key="3">
    <source>
        <dbReference type="Proteomes" id="UP000006868"/>
    </source>
</evidence>
<reference evidence="2 3" key="1">
    <citation type="journal article" date="2011" name="J. Bacteriol.">
        <title>Complete genome sequence of Paenibacillus polymyxa SC2, a strain of plant growth-promoting Rhizobacterium with broad-spectrum antimicrobial activity.</title>
        <authorList>
            <person name="Ma M."/>
            <person name="Wang C."/>
            <person name="Ding Y."/>
            <person name="Li L."/>
            <person name="Shen D."/>
            <person name="Jiang X."/>
            <person name="Guan D."/>
            <person name="Cao F."/>
            <person name="Chen H."/>
            <person name="Feng R."/>
            <person name="Wang X."/>
            <person name="Ge Y."/>
            <person name="Yao L."/>
            <person name="Bing X."/>
            <person name="Yang X."/>
            <person name="Li J."/>
            <person name="Du B."/>
        </authorList>
    </citation>
    <scope>NUCLEOTIDE SEQUENCE [LARGE SCALE GENOMIC DNA]</scope>
    <source>
        <strain evidence="2 3">SC2</strain>
        <plasmid evidence="3">pSC2</plasmid>
    </source>
</reference>
<geneLocation type="plasmid" evidence="2 3">
    <name>pSC2</name>
</geneLocation>
<dbReference type="PATRIC" id="fig|886882.15.peg.5911"/>
<feature type="region of interest" description="Disordered" evidence="1">
    <location>
        <begin position="81"/>
        <end position="106"/>
    </location>
</feature>
<dbReference type="OrthoDB" id="1817868at2"/>
<sequence>MSKKKKTAVAVSVGLVAAVLLSAGIYIWSNTGGSTKVNEPVEESGVASHVLSYTQDGVVSLYTLKQKKFIEEFDLKTLSKKAADEDSHDQQPTSTPAPQTIQKQVPPLVQSGDSYKDFVKVPVSVTKGGNAWEIQSKLTPHRNITVMLRLVMEVNHRTNLHPIYPGEKIIFLKEHKGEEIVKSKPVEKLESVVDQRSQQVVKKTTTAKNEKPKFLYYGSVEDKTLYAYSNSDKAIYRMKESAGKLQVINISKNEHYVTAEGLLVTSKRVLLFEKGTHKLQMIGLNDLNKMETLELEGQPSHYVVYGDSLYYTFGDKLGMLNLVNKEKKSVLLGDDSKELVVVDHKLYILNAFGAQMTNSVLMKVDPSDLHVDQLLELKTDESAILSKGETDELYVGRITKEKDLSGNVLKKNEITAINVKPLTMEKSTWFIPFGKESAGYDSHLYMLQNGKLNVYAVNDVKPKTSLDVKGEHFTILP</sequence>
<keyword evidence="2" id="KW-0614">Plasmid</keyword>
<dbReference type="AlphaFoldDB" id="E3EKA6"/>
<name>E3EKA6_PAEPS</name>
<evidence type="ECO:0000313" key="2">
    <source>
        <dbReference type="EMBL" id="ADO59433.1"/>
    </source>
</evidence>
<dbReference type="KEGG" id="ppm:PPSC2_27895"/>
<protein>
    <submittedName>
        <fullName evidence="2">Uncharacterized protein</fullName>
    </submittedName>
</protein>
<dbReference type="EMBL" id="CP002214">
    <property type="protein sequence ID" value="ADO59433.1"/>
    <property type="molecule type" value="Genomic_DNA"/>
</dbReference>
<organism evidence="2 3">
    <name type="scientific">Paenibacillus polymyxa (strain SC2)</name>
    <name type="common">Bacillus polymyxa</name>
    <dbReference type="NCBI Taxonomy" id="886882"/>
    <lineage>
        <taxon>Bacteria</taxon>
        <taxon>Bacillati</taxon>
        <taxon>Bacillota</taxon>
        <taxon>Bacilli</taxon>
        <taxon>Bacillales</taxon>
        <taxon>Paenibacillaceae</taxon>
        <taxon>Paenibacillus</taxon>
    </lineage>
</organism>
<accession>E3EKA6</accession>
<dbReference type="RefSeq" id="WP_013385847.1">
    <property type="nucleotide sequence ID" value="NC_014628.2"/>
</dbReference>
<proteinExistence type="predicted"/>
<feature type="compositionally biased region" description="Polar residues" evidence="1">
    <location>
        <begin position="90"/>
        <end position="103"/>
    </location>
</feature>